<dbReference type="SUPFAM" id="SSF55811">
    <property type="entry name" value="Nudix"/>
    <property type="match status" value="1"/>
</dbReference>
<dbReference type="Proteomes" id="UP000221860">
    <property type="component" value="Unassembled WGS sequence"/>
</dbReference>
<evidence type="ECO:0000256" key="6">
    <source>
        <dbReference type="ARBA" id="ARBA00022801"/>
    </source>
</evidence>
<comment type="similarity">
    <text evidence="2">Belongs to the Nudix hydrolase family. NudF subfamily.</text>
</comment>
<evidence type="ECO:0000313" key="17">
    <source>
        <dbReference type="Proteomes" id="UP000221860"/>
    </source>
</evidence>
<protein>
    <recommendedName>
        <fullName evidence="4">ADP-ribose pyrophosphatase</fullName>
        <ecNumber evidence="3">3.6.1.13</ecNumber>
    </recommendedName>
    <alternativeName>
        <fullName evidence="9">ADP-ribose diphosphatase</fullName>
    </alternativeName>
    <alternativeName>
        <fullName evidence="11">ADP-ribose phosphohydrolase</fullName>
    </alternativeName>
    <alternativeName>
        <fullName evidence="10">Adenosine diphosphoribose pyrophosphatase</fullName>
    </alternativeName>
</protein>
<dbReference type="RefSeq" id="WP_099276347.1">
    <property type="nucleotide sequence ID" value="NZ_KZ304956.1"/>
</dbReference>
<evidence type="ECO:0000256" key="2">
    <source>
        <dbReference type="ARBA" id="ARBA00007482"/>
    </source>
</evidence>
<dbReference type="GO" id="GO:0047631">
    <property type="term" value="F:ADP-ribose diphosphatase activity"/>
    <property type="evidence" value="ECO:0007669"/>
    <property type="project" value="UniProtKB-EC"/>
</dbReference>
<dbReference type="Pfam" id="PF00293">
    <property type="entry name" value="NUDIX"/>
    <property type="match status" value="1"/>
</dbReference>
<evidence type="ECO:0000256" key="13">
    <source>
        <dbReference type="PIRSR" id="PIRSR604385-2"/>
    </source>
</evidence>
<keyword evidence="6" id="KW-0378">Hydrolase</keyword>
<comment type="cofactor">
    <cofactor evidence="1 13">
        <name>Mg(2+)</name>
        <dbReference type="ChEBI" id="CHEBI:18420"/>
    </cofactor>
</comment>
<organism evidence="16 17">
    <name type="scientific">Limimaricola cinnabarinus</name>
    <dbReference type="NCBI Taxonomy" id="1125964"/>
    <lineage>
        <taxon>Bacteria</taxon>
        <taxon>Pseudomonadati</taxon>
        <taxon>Pseudomonadota</taxon>
        <taxon>Alphaproteobacteria</taxon>
        <taxon>Rhodobacterales</taxon>
        <taxon>Paracoccaceae</taxon>
        <taxon>Limimaricola</taxon>
    </lineage>
</organism>
<dbReference type="InterPro" id="IPR015797">
    <property type="entry name" value="NUDIX_hydrolase-like_dom_sf"/>
</dbReference>
<dbReference type="GO" id="GO:0006753">
    <property type="term" value="P:nucleoside phosphate metabolic process"/>
    <property type="evidence" value="ECO:0007669"/>
    <property type="project" value="TreeGrafter"/>
</dbReference>
<keyword evidence="5 13" id="KW-0479">Metal-binding</keyword>
<evidence type="ECO:0000256" key="1">
    <source>
        <dbReference type="ARBA" id="ARBA00001946"/>
    </source>
</evidence>
<feature type="binding site" evidence="13">
    <location>
        <position position="328"/>
    </location>
    <ligand>
        <name>Mg(2+)</name>
        <dbReference type="ChEBI" id="CHEBI:18420"/>
        <label>1</label>
    </ligand>
</feature>
<comment type="catalytic activity">
    <reaction evidence="12">
        <text>ADP-D-ribose + H2O = D-ribose 5-phosphate + AMP + 2 H(+)</text>
        <dbReference type="Rhea" id="RHEA:10412"/>
        <dbReference type="ChEBI" id="CHEBI:15377"/>
        <dbReference type="ChEBI" id="CHEBI:15378"/>
        <dbReference type="ChEBI" id="CHEBI:57967"/>
        <dbReference type="ChEBI" id="CHEBI:78346"/>
        <dbReference type="ChEBI" id="CHEBI:456215"/>
        <dbReference type="EC" id="3.6.1.13"/>
    </reaction>
</comment>
<gene>
    <name evidence="16" type="ORF">CJ301_08600</name>
</gene>
<evidence type="ECO:0000256" key="11">
    <source>
        <dbReference type="ARBA" id="ARBA00033056"/>
    </source>
</evidence>
<accession>A0A2G1MH04</accession>
<dbReference type="OrthoDB" id="5292471at2"/>
<keyword evidence="7 13" id="KW-0460">Magnesium</keyword>
<evidence type="ECO:0000256" key="8">
    <source>
        <dbReference type="ARBA" id="ARBA00025164"/>
    </source>
</evidence>
<evidence type="ECO:0000256" key="4">
    <source>
        <dbReference type="ARBA" id="ARBA00013297"/>
    </source>
</evidence>
<dbReference type="PANTHER" id="PTHR11839:SF5">
    <property type="entry name" value="ADP-RIBOSE PYROPHOSPHATASE"/>
    <property type="match status" value="1"/>
</dbReference>
<feature type="binding site" evidence="13">
    <location>
        <position position="275"/>
    </location>
    <ligand>
        <name>Mg(2+)</name>
        <dbReference type="ChEBI" id="CHEBI:18420"/>
        <label>1</label>
    </ligand>
</feature>
<dbReference type="NCBIfam" id="TIGR00052">
    <property type="entry name" value="nudix-type nucleoside diphosphatase, YffH/AdpP family"/>
    <property type="match status" value="1"/>
</dbReference>
<dbReference type="GO" id="GO:0019144">
    <property type="term" value="F:ADP-sugar diphosphatase activity"/>
    <property type="evidence" value="ECO:0007669"/>
    <property type="project" value="TreeGrafter"/>
</dbReference>
<evidence type="ECO:0000256" key="9">
    <source>
        <dbReference type="ARBA" id="ARBA00030162"/>
    </source>
</evidence>
<evidence type="ECO:0000256" key="3">
    <source>
        <dbReference type="ARBA" id="ARBA00012453"/>
    </source>
</evidence>
<feature type="binding site" evidence="13">
    <location>
        <position position="279"/>
    </location>
    <ligand>
        <name>Mg(2+)</name>
        <dbReference type="ChEBI" id="CHEBI:18420"/>
        <label>1</label>
    </ligand>
</feature>
<name>A0A2G1MH04_9RHOB</name>
<evidence type="ECO:0000256" key="5">
    <source>
        <dbReference type="ARBA" id="ARBA00022723"/>
    </source>
</evidence>
<feature type="short sequence motif" description="Nudix box" evidence="14">
    <location>
        <begin position="260"/>
        <end position="282"/>
    </location>
</feature>
<evidence type="ECO:0000256" key="14">
    <source>
        <dbReference type="PIRSR" id="PIRSR604385-3"/>
    </source>
</evidence>
<feature type="binding site" evidence="13">
    <location>
        <position position="259"/>
    </location>
    <ligand>
        <name>Mg(2+)</name>
        <dbReference type="ChEBI" id="CHEBI:18420"/>
        <label>1</label>
    </ligand>
</feature>
<evidence type="ECO:0000256" key="7">
    <source>
        <dbReference type="ARBA" id="ARBA00022842"/>
    </source>
</evidence>
<dbReference type="AlphaFoldDB" id="A0A2G1MH04"/>
<evidence type="ECO:0000256" key="10">
    <source>
        <dbReference type="ARBA" id="ARBA00030308"/>
    </source>
</evidence>
<dbReference type="EC" id="3.6.1.13" evidence="3"/>
<dbReference type="PROSITE" id="PS51462">
    <property type="entry name" value="NUDIX"/>
    <property type="match status" value="1"/>
</dbReference>
<dbReference type="GO" id="GO:0005829">
    <property type="term" value="C:cytosol"/>
    <property type="evidence" value="ECO:0007669"/>
    <property type="project" value="TreeGrafter"/>
</dbReference>
<proteinExistence type="inferred from homology"/>
<evidence type="ECO:0000313" key="16">
    <source>
        <dbReference type="EMBL" id="PHP28033.1"/>
    </source>
</evidence>
<feature type="domain" description="Nudix hydrolase" evidence="15">
    <location>
        <begin position="217"/>
        <end position="357"/>
    </location>
</feature>
<dbReference type="GO" id="GO:0046872">
    <property type="term" value="F:metal ion binding"/>
    <property type="evidence" value="ECO:0007669"/>
    <property type="project" value="UniProtKB-KW"/>
</dbReference>
<dbReference type="Gene3D" id="3.90.79.10">
    <property type="entry name" value="Nucleoside Triphosphate Pyrophosphohydrolase"/>
    <property type="match status" value="1"/>
</dbReference>
<dbReference type="GO" id="GO:0019693">
    <property type="term" value="P:ribose phosphate metabolic process"/>
    <property type="evidence" value="ECO:0007669"/>
    <property type="project" value="TreeGrafter"/>
</dbReference>
<evidence type="ECO:0000256" key="12">
    <source>
        <dbReference type="ARBA" id="ARBA00049546"/>
    </source>
</evidence>
<sequence>MRGAALFLAGPLAEPGVFAAVTGHAEGGAPARLPNHALMGGGEAPVAVPRGGGMIEGRLVSMPEGAARDRLDSYAATLALVAREVEVLRGADRLRAVLLEGAETPAGAQGWNAGAWRARHGASWPLIAAEIAEHAPPLSPGSFARQRTMIEVRAAARLRASRDAAPATLRRTARPEDFAWCADAPLAGAFFKLAGMRMDHLRFDGGRAEALPREVLVGVDATLVLPYDPRRDRVLLVEQFRTGPARRGAANPWTLEPVAGIVDPGESPREAGLRETREEAGLVLDSLIPIFGGYPSPGSNTDFFHCFLALADLPQERSWRGGLAEEDEDLRLHAVSFDRAMELVGTGEIEVLPLQAMLYWLAHHRVELRASAHPPGA</sequence>
<reference evidence="16 17" key="1">
    <citation type="submission" date="2017-08" db="EMBL/GenBank/DDBJ databases">
        <title>Draft Genome Sequence of Loktanella cinnabarina Strain XM1, Isolated from Coastal Surface Water.</title>
        <authorList>
            <person name="Ma R."/>
            <person name="Wang J."/>
            <person name="Wang Q."/>
            <person name="Ma Z."/>
            <person name="Li J."/>
            <person name="Chen L."/>
        </authorList>
    </citation>
    <scope>NUCLEOTIDE SEQUENCE [LARGE SCALE GENOMIC DNA]</scope>
    <source>
        <strain evidence="16 17">XM1</strain>
    </source>
</reference>
<dbReference type="InterPro" id="IPR000086">
    <property type="entry name" value="NUDIX_hydrolase_dom"/>
</dbReference>
<dbReference type="PANTHER" id="PTHR11839">
    <property type="entry name" value="UDP/ADP-SUGAR PYROPHOSPHATASE"/>
    <property type="match status" value="1"/>
</dbReference>
<evidence type="ECO:0000259" key="15">
    <source>
        <dbReference type="PROSITE" id="PS51462"/>
    </source>
</evidence>
<dbReference type="InterPro" id="IPR004385">
    <property type="entry name" value="NDP_pyrophosphatase"/>
</dbReference>
<comment type="function">
    <text evidence="8">Acts on ADP-mannose and ADP-glucose as well as ADP-ribose. Prevents glycogen biosynthesis. The reaction catalyzed by this enzyme is a limiting step of the gluconeogenic process.</text>
</comment>
<dbReference type="EMBL" id="NQWH01000010">
    <property type="protein sequence ID" value="PHP28033.1"/>
    <property type="molecule type" value="Genomic_DNA"/>
</dbReference>
<comment type="caution">
    <text evidence="16">The sequence shown here is derived from an EMBL/GenBank/DDBJ whole genome shotgun (WGS) entry which is preliminary data.</text>
</comment>
<keyword evidence="17" id="KW-1185">Reference proteome</keyword>